<dbReference type="NCBIfam" id="TIGR01525">
    <property type="entry name" value="ATPase-IB_hvy"/>
    <property type="match status" value="1"/>
</dbReference>
<comment type="subcellular location">
    <subcellularLocation>
        <location evidence="1">Cell membrane</location>
        <topology evidence="1">Multi-pass membrane protein</topology>
    </subcellularLocation>
</comment>
<dbReference type="Gene3D" id="3.30.70.100">
    <property type="match status" value="1"/>
</dbReference>
<keyword evidence="10" id="KW-0460">Magnesium</keyword>
<keyword evidence="13" id="KW-0406">Ion transport</keyword>
<dbReference type="RefSeq" id="WP_338438404.1">
    <property type="nucleotide sequence ID" value="NZ_JAUYVH010000022.1"/>
</dbReference>
<evidence type="ECO:0000256" key="12">
    <source>
        <dbReference type="ARBA" id="ARBA00022989"/>
    </source>
</evidence>
<keyword evidence="14 15" id="KW-0472">Membrane</keyword>
<dbReference type="PANTHER" id="PTHR43520">
    <property type="entry name" value="ATP7, ISOFORM B"/>
    <property type="match status" value="1"/>
</dbReference>
<evidence type="ECO:0000256" key="3">
    <source>
        <dbReference type="ARBA" id="ARBA00022448"/>
    </source>
</evidence>
<feature type="transmembrane region" description="Helical" evidence="15">
    <location>
        <begin position="386"/>
        <end position="406"/>
    </location>
</feature>
<dbReference type="InterPro" id="IPR023214">
    <property type="entry name" value="HAD_sf"/>
</dbReference>
<evidence type="ECO:0000256" key="7">
    <source>
        <dbReference type="ARBA" id="ARBA00022723"/>
    </source>
</evidence>
<dbReference type="InterPro" id="IPR023298">
    <property type="entry name" value="ATPase_P-typ_TM_dom_sf"/>
</dbReference>
<feature type="domain" description="HMA" evidence="16">
    <location>
        <begin position="19"/>
        <end position="85"/>
    </location>
</feature>
<feature type="transmembrane region" description="Helical" evidence="15">
    <location>
        <begin position="138"/>
        <end position="160"/>
    </location>
</feature>
<keyword evidence="8 15" id="KW-0547">Nucleotide-binding</keyword>
<keyword evidence="4 15" id="KW-1003">Cell membrane</keyword>
<evidence type="ECO:0000256" key="9">
    <source>
        <dbReference type="ARBA" id="ARBA00022840"/>
    </source>
</evidence>
<dbReference type="CDD" id="cd00371">
    <property type="entry name" value="HMA"/>
    <property type="match status" value="1"/>
</dbReference>
<evidence type="ECO:0000256" key="1">
    <source>
        <dbReference type="ARBA" id="ARBA00004651"/>
    </source>
</evidence>
<dbReference type="SUPFAM" id="SSF55008">
    <property type="entry name" value="HMA, heavy metal-associated domain"/>
    <property type="match status" value="1"/>
</dbReference>
<keyword evidence="12 15" id="KW-1133">Transmembrane helix</keyword>
<dbReference type="InterPro" id="IPR023299">
    <property type="entry name" value="ATPase_P-typ_cyto_dom_N"/>
</dbReference>
<dbReference type="InterPro" id="IPR036412">
    <property type="entry name" value="HAD-like_sf"/>
</dbReference>
<keyword evidence="18" id="KW-1185">Reference proteome</keyword>
<evidence type="ECO:0000256" key="15">
    <source>
        <dbReference type="RuleBase" id="RU362081"/>
    </source>
</evidence>
<reference evidence="17 18" key="1">
    <citation type="submission" date="2023-08" db="EMBL/GenBank/DDBJ databases">
        <title>Oxalobacteraceae gen .nov., isolated from river sludge outside the plant.</title>
        <authorList>
            <person name="Zhao S.Y."/>
        </authorList>
    </citation>
    <scope>NUCLEOTIDE SEQUENCE [LARGE SCALE GENOMIC DNA]</scope>
    <source>
        <strain evidence="17 18">R-40</strain>
    </source>
</reference>
<dbReference type="InterPro" id="IPR018303">
    <property type="entry name" value="ATPase_P-typ_P_site"/>
</dbReference>
<dbReference type="Gene3D" id="3.40.50.1000">
    <property type="entry name" value="HAD superfamily/HAD-like"/>
    <property type="match status" value="1"/>
</dbReference>
<evidence type="ECO:0000256" key="6">
    <source>
        <dbReference type="ARBA" id="ARBA00022692"/>
    </source>
</evidence>
<dbReference type="InterPro" id="IPR008250">
    <property type="entry name" value="ATPase_P-typ_transduc_dom_A_sf"/>
</dbReference>
<dbReference type="InterPro" id="IPR001757">
    <property type="entry name" value="P_typ_ATPase"/>
</dbReference>
<dbReference type="SUPFAM" id="SSF81665">
    <property type="entry name" value="Calcium ATPase, transmembrane domain M"/>
    <property type="match status" value="1"/>
</dbReference>
<evidence type="ECO:0000259" key="16">
    <source>
        <dbReference type="PROSITE" id="PS50846"/>
    </source>
</evidence>
<keyword evidence="9 15" id="KW-0067">ATP-binding</keyword>
<feature type="transmembrane region" description="Helical" evidence="15">
    <location>
        <begin position="691"/>
        <end position="710"/>
    </location>
</feature>
<comment type="similarity">
    <text evidence="2 15">Belongs to the cation transport ATPase (P-type) (TC 3.A.3) family. Type IB subfamily.</text>
</comment>
<dbReference type="PROSITE" id="PS50846">
    <property type="entry name" value="HMA_2"/>
    <property type="match status" value="1"/>
</dbReference>
<evidence type="ECO:0000256" key="11">
    <source>
        <dbReference type="ARBA" id="ARBA00022967"/>
    </source>
</evidence>
<dbReference type="InterPro" id="IPR017969">
    <property type="entry name" value="Heavy-metal-associated_CS"/>
</dbReference>
<evidence type="ECO:0000256" key="10">
    <source>
        <dbReference type="ARBA" id="ARBA00022842"/>
    </source>
</evidence>
<accession>A0ABU1BTN0</accession>
<gene>
    <name evidence="17" type="ORF">Q8A64_18290</name>
</gene>
<dbReference type="EMBL" id="JAUYVH010000022">
    <property type="protein sequence ID" value="MDQ9172360.1"/>
    <property type="molecule type" value="Genomic_DNA"/>
</dbReference>
<dbReference type="SFLD" id="SFLDS00003">
    <property type="entry name" value="Haloacid_Dehalogenase"/>
    <property type="match status" value="1"/>
</dbReference>
<dbReference type="SUPFAM" id="SSF56784">
    <property type="entry name" value="HAD-like"/>
    <property type="match status" value="1"/>
</dbReference>
<feature type="transmembrane region" description="Helical" evidence="15">
    <location>
        <begin position="353"/>
        <end position="374"/>
    </location>
</feature>
<dbReference type="Pfam" id="PF00702">
    <property type="entry name" value="Hydrolase"/>
    <property type="match status" value="1"/>
</dbReference>
<dbReference type="SFLD" id="SFLDG00002">
    <property type="entry name" value="C1.7:_P-type_atpase_like"/>
    <property type="match status" value="1"/>
</dbReference>
<dbReference type="InterPro" id="IPR044492">
    <property type="entry name" value="P_typ_ATPase_HD_dom"/>
</dbReference>
<dbReference type="InterPro" id="IPR006121">
    <property type="entry name" value="HMA_dom"/>
</dbReference>
<evidence type="ECO:0000256" key="8">
    <source>
        <dbReference type="ARBA" id="ARBA00022741"/>
    </source>
</evidence>
<keyword evidence="3" id="KW-0813">Transport</keyword>
<evidence type="ECO:0000256" key="13">
    <source>
        <dbReference type="ARBA" id="ARBA00023065"/>
    </source>
</evidence>
<dbReference type="PROSITE" id="PS00154">
    <property type="entry name" value="ATPASE_E1_E2"/>
    <property type="match status" value="1"/>
</dbReference>
<feature type="transmembrane region" description="Helical" evidence="15">
    <location>
        <begin position="198"/>
        <end position="218"/>
    </location>
</feature>
<evidence type="ECO:0000313" key="18">
    <source>
        <dbReference type="Proteomes" id="UP001225596"/>
    </source>
</evidence>
<organism evidence="17 18">
    <name type="scientific">Keguizhuia sedimenti</name>
    <dbReference type="NCBI Taxonomy" id="3064264"/>
    <lineage>
        <taxon>Bacteria</taxon>
        <taxon>Pseudomonadati</taxon>
        <taxon>Pseudomonadota</taxon>
        <taxon>Betaproteobacteria</taxon>
        <taxon>Burkholderiales</taxon>
        <taxon>Oxalobacteraceae</taxon>
        <taxon>Keguizhuia</taxon>
    </lineage>
</organism>
<dbReference type="Proteomes" id="UP001225596">
    <property type="component" value="Unassembled WGS sequence"/>
</dbReference>
<evidence type="ECO:0000313" key="17">
    <source>
        <dbReference type="EMBL" id="MDQ9172360.1"/>
    </source>
</evidence>
<protein>
    <submittedName>
        <fullName evidence="17">Cation-translocating P-type ATPase</fullName>
    </submittedName>
</protein>
<dbReference type="Pfam" id="PF00403">
    <property type="entry name" value="HMA"/>
    <property type="match status" value="1"/>
</dbReference>
<keyword evidence="6 15" id="KW-0812">Transmembrane</keyword>
<dbReference type="PANTHER" id="PTHR43520:SF5">
    <property type="entry name" value="CATION-TRANSPORTING P-TYPE ATPASE-RELATED"/>
    <property type="match status" value="1"/>
</dbReference>
<dbReference type="PRINTS" id="PR00943">
    <property type="entry name" value="CUATPASE"/>
</dbReference>
<name>A0ABU1BTN0_9BURK</name>
<dbReference type="NCBIfam" id="TIGR01494">
    <property type="entry name" value="ATPase_P-type"/>
    <property type="match status" value="1"/>
</dbReference>
<evidence type="ECO:0000256" key="2">
    <source>
        <dbReference type="ARBA" id="ARBA00006024"/>
    </source>
</evidence>
<dbReference type="InterPro" id="IPR059000">
    <property type="entry name" value="ATPase_P-type_domA"/>
</dbReference>
<feature type="transmembrane region" description="Helical" evidence="15">
    <location>
        <begin position="716"/>
        <end position="734"/>
    </location>
</feature>
<keyword evidence="7 15" id="KW-0479">Metal-binding</keyword>
<dbReference type="PROSITE" id="PS01047">
    <property type="entry name" value="HMA_1"/>
    <property type="match status" value="1"/>
</dbReference>
<keyword evidence="5" id="KW-0597">Phosphoprotein</keyword>
<dbReference type="Gene3D" id="2.70.150.10">
    <property type="entry name" value="Calcium-transporting ATPase, cytoplasmic transduction domain A"/>
    <property type="match status" value="1"/>
</dbReference>
<dbReference type="InterPro" id="IPR027256">
    <property type="entry name" value="P-typ_ATPase_IB"/>
</dbReference>
<dbReference type="SUPFAM" id="SSF81653">
    <property type="entry name" value="Calcium ATPase, transduction domain A"/>
    <property type="match status" value="1"/>
</dbReference>
<feature type="transmembrane region" description="Helical" evidence="15">
    <location>
        <begin position="167"/>
        <end position="192"/>
    </location>
</feature>
<sequence length="737" mass="77709">MQASAGFEGIDRESLRRAGRMVASVEGMWCGSCAMAVERIIARVPGVTGASISFAGGSALIRWDPARFDLDELLSRVERLGYRMVPLIASDEMEQRIDAEARAVWLRLAVAVFFGMWSMLGAIALYLDPELAGSREGWWIALIASLAAIPAVTYSAWAFYRAGWRTAIAGVPGMDALVSLGVLASCLLSAWQLSHGSAHVYVDTATMLVTFLLCGRLIELYARRRNSAAVNALKQAVPETVRIFAQDGTWTEARADEVRLGDQVLIYAGERIAVDGTVIDGESDIDRSLVTGEAAPVAIHLGSAVEAGCINLSCPIHVRVEKLHGQRFIDRIGMRMLELFGEKSAVALLAERFARWLIPFAMAVAALAFVYAYASGGDAMDATLRALSVLVAACPCAVGLALPLAYATSAASAAREGILFRDAASMESLAQAKEILFDKTGTLTTGKLEVAEIVAAGSDSQKVLYWAGLAETGIAHPIASAIRNAAQLAHELPPESDATIQRHARGSEWQSGDRKNTVLVGARSWLESRGVEVPVRAERSSRSGTSIEVALNRQWIGTLFLQDTVRAGAANAITILQKSGLKAKLVTGDTLGASRVVAGTVGLRPQQVFAGCTPEQKVDVVEQSCKPVAFVGDGVNDALALAAADCGVAVPGASTAAVATAGVVVTGGGMENVVAAWRHARRTISVVRQNLVFSVIYNAGILGFAASGMVPPAAAAAAMLASSLSVMANAARLAKYR</sequence>
<comment type="caution">
    <text evidence="17">The sequence shown here is derived from an EMBL/GenBank/DDBJ whole genome shotgun (WGS) entry which is preliminary data.</text>
</comment>
<dbReference type="InterPro" id="IPR036163">
    <property type="entry name" value="HMA_dom_sf"/>
</dbReference>
<feature type="transmembrane region" description="Helical" evidence="15">
    <location>
        <begin position="104"/>
        <end position="126"/>
    </location>
</feature>
<keyword evidence="11" id="KW-1278">Translocase</keyword>
<dbReference type="Pfam" id="PF00122">
    <property type="entry name" value="E1-E2_ATPase"/>
    <property type="match status" value="1"/>
</dbReference>
<evidence type="ECO:0000256" key="4">
    <source>
        <dbReference type="ARBA" id="ARBA00022475"/>
    </source>
</evidence>
<dbReference type="SFLD" id="SFLDF00027">
    <property type="entry name" value="p-type_atpase"/>
    <property type="match status" value="1"/>
</dbReference>
<dbReference type="PRINTS" id="PR00119">
    <property type="entry name" value="CATATPASE"/>
</dbReference>
<evidence type="ECO:0000256" key="14">
    <source>
        <dbReference type="ARBA" id="ARBA00023136"/>
    </source>
</evidence>
<dbReference type="Gene3D" id="3.40.1110.10">
    <property type="entry name" value="Calcium-transporting ATPase, cytoplasmic domain N"/>
    <property type="match status" value="1"/>
</dbReference>
<proteinExistence type="inferred from homology"/>
<evidence type="ECO:0000256" key="5">
    <source>
        <dbReference type="ARBA" id="ARBA00022553"/>
    </source>
</evidence>